<dbReference type="EMBL" id="MEUV01000034">
    <property type="protein sequence ID" value="OGC45492.1"/>
    <property type="molecule type" value="Genomic_DNA"/>
</dbReference>
<comment type="caution">
    <text evidence="1">The sequence shown here is derived from an EMBL/GenBank/DDBJ whole genome shotgun (WGS) entry which is preliminary data.</text>
</comment>
<dbReference type="Proteomes" id="UP000178615">
    <property type="component" value="Unassembled WGS sequence"/>
</dbReference>
<evidence type="ECO:0000313" key="2">
    <source>
        <dbReference type="Proteomes" id="UP000178615"/>
    </source>
</evidence>
<name>A0A1F4UKV2_UNCKA</name>
<sequence>MEFIVFDYKIDPKKDAALWLDLQHHVIESGTRWILVLAEVEDKVIAIFRRHKAIITNIHRGNTEK</sequence>
<gene>
    <name evidence="1" type="ORF">A2V49_02700</name>
</gene>
<reference evidence="1 2" key="1">
    <citation type="journal article" date="2016" name="Nat. Commun.">
        <title>Thousands of microbial genomes shed light on interconnected biogeochemical processes in an aquifer system.</title>
        <authorList>
            <person name="Anantharaman K."/>
            <person name="Brown C.T."/>
            <person name="Hug L.A."/>
            <person name="Sharon I."/>
            <person name="Castelle C.J."/>
            <person name="Probst A.J."/>
            <person name="Thomas B.C."/>
            <person name="Singh A."/>
            <person name="Wilkins M.J."/>
            <person name="Karaoz U."/>
            <person name="Brodie E.L."/>
            <person name="Williams K.H."/>
            <person name="Hubbard S.S."/>
            <person name="Banfield J.F."/>
        </authorList>
    </citation>
    <scope>NUCLEOTIDE SEQUENCE [LARGE SCALE GENOMIC DNA]</scope>
</reference>
<protein>
    <submittedName>
        <fullName evidence="1">Uncharacterized protein</fullName>
    </submittedName>
</protein>
<organism evidence="1 2">
    <name type="scientific">candidate division WWE3 bacterium RBG_19FT_COMBO_34_6</name>
    <dbReference type="NCBI Taxonomy" id="1802612"/>
    <lineage>
        <taxon>Bacteria</taxon>
        <taxon>Katanobacteria</taxon>
    </lineage>
</organism>
<proteinExistence type="predicted"/>
<accession>A0A1F4UKV2</accession>
<evidence type="ECO:0000313" key="1">
    <source>
        <dbReference type="EMBL" id="OGC45492.1"/>
    </source>
</evidence>
<dbReference type="AlphaFoldDB" id="A0A1F4UKV2"/>